<dbReference type="Pfam" id="PF01925">
    <property type="entry name" value="TauE"/>
    <property type="match status" value="1"/>
</dbReference>
<feature type="transmembrane region" description="Helical" evidence="5">
    <location>
        <begin position="111"/>
        <end position="128"/>
    </location>
</feature>
<feature type="transmembrane region" description="Helical" evidence="5">
    <location>
        <begin position="183"/>
        <end position="205"/>
    </location>
</feature>
<evidence type="ECO:0000256" key="1">
    <source>
        <dbReference type="ARBA" id="ARBA00004141"/>
    </source>
</evidence>
<dbReference type="PANTHER" id="PTHR43483">
    <property type="entry name" value="MEMBRANE TRANSPORTER PROTEIN HI_0806-RELATED"/>
    <property type="match status" value="1"/>
</dbReference>
<evidence type="ECO:0000313" key="7">
    <source>
        <dbReference type="Proteomes" id="UP000623215"/>
    </source>
</evidence>
<accession>A0A832ZZ46</accession>
<evidence type="ECO:0000256" key="2">
    <source>
        <dbReference type="ARBA" id="ARBA00022692"/>
    </source>
</evidence>
<dbReference type="InterPro" id="IPR002781">
    <property type="entry name" value="TM_pro_TauE-like"/>
</dbReference>
<comment type="subcellular location">
    <subcellularLocation>
        <location evidence="5">Cell membrane</location>
        <topology evidence="5">Multi-pass membrane protein</topology>
    </subcellularLocation>
    <subcellularLocation>
        <location evidence="1">Membrane</location>
        <topology evidence="1">Multi-pass membrane protein</topology>
    </subcellularLocation>
</comment>
<name>A0A832ZZ46_9EURY</name>
<comment type="caution">
    <text evidence="6">The sequence shown here is derived from an EMBL/GenBank/DDBJ whole genome shotgun (WGS) entry which is preliminary data.</text>
</comment>
<evidence type="ECO:0000256" key="3">
    <source>
        <dbReference type="ARBA" id="ARBA00022989"/>
    </source>
</evidence>
<organism evidence="6 7">
    <name type="scientific">Methanothermococcus okinawensis</name>
    <dbReference type="NCBI Taxonomy" id="155863"/>
    <lineage>
        <taxon>Archaea</taxon>
        <taxon>Methanobacteriati</taxon>
        <taxon>Methanobacteriota</taxon>
        <taxon>Methanomada group</taxon>
        <taxon>Methanococci</taxon>
        <taxon>Methanococcales</taxon>
        <taxon>Methanococcaceae</taxon>
        <taxon>Methanothermococcus</taxon>
    </lineage>
</organism>
<feature type="transmembrane region" description="Helical" evidence="5">
    <location>
        <begin position="51"/>
        <end position="69"/>
    </location>
</feature>
<keyword evidence="4 5" id="KW-0472">Membrane</keyword>
<feature type="transmembrane region" description="Helical" evidence="5">
    <location>
        <begin position="7"/>
        <end position="31"/>
    </location>
</feature>
<keyword evidence="3 5" id="KW-1133">Transmembrane helix</keyword>
<dbReference type="AlphaFoldDB" id="A0A832ZZ46"/>
<feature type="transmembrane region" description="Helical" evidence="5">
    <location>
        <begin position="149"/>
        <end position="177"/>
    </location>
</feature>
<dbReference type="EMBL" id="DQVW01000086">
    <property type="protein sequence ID" value="HIQ32759.1"/>
    <property type="molecule type" value="Genomic_DNA"/>
</dbReference>
<comment type="similarity">
    <text evidence="5">Belongs to the 4-toluene sulfonate uptake permease (TSUP) (TC 2.A.102) family.</text>
</comment>
<feature type="transmembrane region" description="Helical" evidence="5">
    <location>
        <begin position="217"/>
        <end position="238"/>
    </location>
</feature>
<evidence type="ECO:0000313" key="6">
    <source>
        <dbReference type="EMBL" id="HIQ32759.1"/>
    </source>
</evidence>
<dbReference type="Proteomes" id="UP000623215">
    <property type="component" value="Unassembled WGS sequence"/>
</dbReference>
<keyword evidence="2 5" id="KW-0812">Transmembrane</keyword>
<gene>
    <name evidence="6" type="ORF">EYH55_04700</name>
</gene>
<reference evidence="6" key="1">
    <citation type="journal article" date="2020" name="ISME J.">
        <title>Gammaproteobacteria mediating utilization of methyl-, sulfur- and petroleum organic compounds in deep ocean hydrothermal plumes.</title>
        <authorList>
            <person name="Zhou Z."/>
            <person name="Liu Y."/>
            <person name="Pan J."/>
            <person name="Cron B.R."/>
            <person name="Toner B.M."/>
            <person name="Anantharaman K."/>
            <person name="Breier J.A."/>
            <person name="Dick G.J."/>
            <person name="Li M."/>
        </authorList>
    </citation>
    <scope>NUCLEOTIDE SEQUENCE</scope>
    <source>
        <strain evidence="6">SZUA-1534</strain>
    </source>
</reference>
<dbReference type="GO" id="GO:0005886">
    <property type="term" value="C:plasma membrane"/>
    <property type="evidence" value="ECO:0007669"/>
    <property type="project" value="UniProtKB-SubCell"/>
</dbReference>
<sequence>MVKIIIILILLGVVVGFISGLLGVGGGFILVPVFTTLFSLTGLPFDTSIKMAVGTSLLTVFLTSIVSAYKHHLRENTLWRCALVLGIFGTIGALIGLKISMEYLSGELHRRLFAILLILISIYGIYLGEKDLDNWEDIPSNLHYRKLPVIGITVGVVSSLFGIGGGILTVPLLVHLFKLPVRMAIGTSCAMMLLTSLTGIVGYMLQPCPLYQHLFNIGYVSLIFGSVVGLVAMVSSKYGALLAYKLRSKTLKNILYLLLMLVGIRLLC</sequence>
<feature type="transmembrane region" description="Helical" evidence="5">
    <location>
        <begin position="250"/>
        <end position="267"/>
    </location>
</feature>
<evidence type="ECO:0000256" key="5">
    <source>
        <dbReference type="RuleBase" id="RU363041"/>
    </source>
</evidence>
<proteinExistence type="inferred from homology"/>
<feature type="transmembrane region" description="Helical" evidence="5">
    <location>
        <begin position="81"/>
        <end position="99"/>
    </location>
</feature>
<dbReference type="PANTHER" id="PTHR43483:SF3">
    <property type="entry name" value="MEMBRANE TRANSPORTER PROTEIN HI_0806-RELATED"/>
    <property type="match status" value="1"/>
</dbReference>
<keyword evidence="5" id="KW-1003">Cell membrane</keyword>
<protein>
    <recommendedName>
        <fullName evidence="5">Probable membrane transporter protein</fullName>
    </recommendedName>
</protein>
<evidence type="ECO:0000256" key="4">
    <source>
        <dbReference type="ARBA" id="ARBA00023136"/>
    </source>
</evidence>